<dbReference type="EC" id="3.1.3.16" evidence="2"/>
<comment type="cofactor">
    <cofactor evidence="1">
        <name>Mn(2+)</name>
        <dbReference type="ChEBI" id="CHEBI:29035"/>
    </cofactor>
</comment>
<evidence type="ECO:0000256" key="2">
    <source>
        <dbReference type="ARBA" id="ARBA00013081"/>
    </source>
</evidence>
<evidence type="ECO:0000256" key="7">
    <source>
        <dbReference type="ARBA" id="ARBA00047761"/>
    </source>
</evidence>
<comment type="caution">
    <text evidence="11">The sequence shown here is derived from an EMBL/GenBank/DDBJ whole genome shotgun (WGS) entry which is preliminary data.</text>
</comment>
<dbReference type="Gene3D" id="3.60.40.10">
    <property type="entry name" value="PPM-type phosphatase domain"/>
    <property type="match status" value="1"/>
</dbReference>
<comment type="catalytic activity">
    <reaction evidence="7">
        <text>O-phospho-L-seryl-[protein] + H2O = L-seryl-[protein] + phosphate</text>
        <dbReference type="Rhea" id="RHEA:20629"/>
        <dbReference type="Rhea" id="RHEA-COMP:9863"/>
        <dbReference type="Rhea" id="RHEA-COMP:11604"/>
        <dbReference type="ChEBI" id="CHEBI:15377"/>
        <dbReference type="ChEBI" id="CHEBI:29999"/>
        <dbReference type="ChEBI" id="CHEBI:43474"/>
        <dbReference type="ChEBI" id="CHEBI:83421"/>
        <dbReference type="EC" id="3.1.3.16"/>
    </reaction>
</comment>
<keyword evidence="4" id="KW-0378">Hydrolase</keyword>
<dbReference type="NCBIfam" id="NF033484">
    <property type="entry name" value="Stp1_PP2C_phos"/>
    <property type="match status" value="1"/>
</dbReference>
<dbReference type="PANTHER" id="PTHR47992">
    <property type="entry name" value="PROTEIN PHOSPHATASE"/>
    <property type="match status" value="1"/>
</dbReference>
<keyword evidence="6" id="KW-0464">Manganese</keyword>
<name>A0A1S2LP67_9BACI</name>
<evidence type="ECO:0000256" key="8">
    <source>
        <dbReference type="ARBA" id="ARBA00048336"/>
    </source>
</evidence>
<dbReference type="CDD" id="cd00143">
    <property type="entry name" value="PP2Cc"/>
    <property type="match status" value="1"/>
</dbReference>
<dbReference type="AlphaFoldDB" id="A0A1S2LP67"/>
<evidence type="ECO:0000313" key="11">
    <source>
        <dbReference type="EMBL" id="OIJ13215.1"/>
    </source>
</evidence>
<dbReference type="InterPro" id="IPR001932">
    <property type="entry name" value="PPM-type_phosphatase-like_dom"/>
</dbReference>
<keyword evidence="5" id="KW-0904">Protein phosphatase</keyword>
<evidence type="ECO:0000256" key="4">
    <source>
        <dbReference type="ARBA" id="ARBA00022801"/>
    </source>
</evidence>
<feature type="domain" description="PPM-type phosphatase" evidence="10">
    <location>
        <begin position="2"/>
        <end position="242"/>
    </location>
</feature>
<dbReference type="EMBL" id="MLQR01000029">
    <property type="protein sequence ID" value="OIJ13215.1"/>
    <property type="molecule type" value="Genomic_DNA"/>
</dbReference>
<sequence length="254" mass="28155">MDVAFKSDVGQIRSHNEDNGGFSKNKDGLLLVIVADGMGGHQAGDVASLMTIEKLLGKWRETSELETPTSIENWLDEAISDVNEQVYKHSTENPQCQGMGTTLVAVVCSDQFITYAHIGDSRAYLMNGETLTQKTEDHSLVNELVRSGQITEVEAENHPRRNVLLRALGTEKTIKIDIETINWDKGSYILLCSDGLSNKVKDEEIFQVIQKDMSLDAKISELISLANQRGGEDNITIAIAYHDNEVTHGDVHER</sequence>
<proteinExistence type="predicted"/>
<protein>
    <recommendedName>
        <fullName evidence="2">protein-serine/threonine phosphatase</fullName>
        <ecNumber evidence="2">3.1.3.16</ecNumber>
    </recommendedName>
</protein>
<dbReference type="Pfam" id="PF13672">
    <property type="entry name" value="PP2C_2"/>
    <property type="match status" value="1"/>
</dbReference>
<keyword evidence="3" id="KW-0479">Metal-binding</keyword>
<dbReference type="SMART" id="SM00332">
    <property type="entry name" value="PP2Cc"/>
    <property type="match status" value="1"/>
</dbReference>
<keyword evidence="12" id="KW-1185">Reference proteome</keyword>
<feature type="region of interest" description="Disordered" evidence="9">
    <location>
        <begin position="1"/>
        <end position="20"/>
    </location>
</feature>
<dbReference type="OrthoDB" id="9801841at2"/>
<accession>A0A1S2LP67</accession>
<reference evidence="11 12" key="1">
    <citation type="submission" date="2016-10" db="EMBL/GenBank/DDBJ databases">
        <title>Draft genome sequences of four alkaliphilic bacteria belonging to the Anaerobacillus genus.</title>
        <authorList>
            <person name="Bassil N.M."/>
            <person name="Lloyd J.R."/>
        </authorList>
    </citation>
    <scope>NUCLEOTIDE SEQUENCE [LARGE SCALE GENOMIC DNA]</scope>
    <source>
        <strain evidence="11 12">DSM 18345</strain>
    </source>
</reference>
<dbReference type="GO" id="GO:0004722">
    <property type="term" value="F:protein serine/threonine phosphatase activity"/>
    <property type="evidence" value="ECO:0007669"/>
    <property type="project" value="UniProtKB-EC"/>
</dbReference>
<evidence type="ECO:0000256" key="3">
    <source>
        <dbReference type="ARBA" id="ARBA00022723"/>
    </source>
</evidence>
<dbReference type="GO" id="GO:0046872">
    <property type="term" value="F:metal ion binding"/>
    <property type="evidence" value="ECO:0007669"/>
    <property type="project" value="UniProtKB-KW"/>
</dbReference>
<dbReference type="SUPFAM" id="SSF81606">
    <property type="entry name" value="PP2C-like"/>
    <property type="match status" value="1"/>
</dbReference>
<evidence type="ECO:0000256" key="5">
    <source>
        <dbReference type="ARBA" id="ARBA00022912"/>
    </source>
</evidence>
<evidence type="ECO:0000256" key="1">
    <source>
        <dbReference type="ARBA" id="ARBA00001936"/>
    </source>
</evidence>
<dbReference type="SMART" id="SM00331">
    <property type="entry name" value="PP2C_SIG"/>
    <property type="match status" value="1"/>
</dbReference>
<evidence type="ECO:0000259" key="10">
    <source>
        <dbReference type="PROSITE" id="PS51746"/>
    </source>
</evidence>
<dbReference type="InterPro" id="IPR036457">
    <property type="entry name" value="PPM-type-like_dom_sf"/>
</dbReference>
<gene>
    <name evidence="11" type="ORF">BKP37_11975</name>
</gene>
<evidence type="ECO:0000256" key="6">
    <source>
        <dbReference type="ARBA" id="ARBA00023211"/>
    </source>
</evidence>
<dbReference type="Proteomes" id="UP000179524">
    <property type="component" value="Unassembled WGS sequence"/>
</dbReference>
<dbReference type="FunFam" id="3.60.40.10:FF:000002">
    <property type="entry name" value="Serine/threonine phosphatase stp"/>
    <property type="match status" value="1"/>
</dbReference>
<evidence type="ECO:0000313" key="12">
    <source>
        <dbReference type="Proteomes" id="UP000179524"/>
    </source>
</evidence>
<dbReference type="PROSITE" id="PS51746">
    <property type="entry name" value="PPM_2"/>
    <property type="match status" value="1"/>
</dbReference>
<comment type="catalytic activity">
    <reaction evidence="8">
        <text>O-phospho-L-threonyl-[protein] + H2O = L-threonyl-[protein] + phosphate</text>
        <dbReference type="Rhea" id="RHEA:47004"/>
        <dbReference type="Rhea" id="RHEA-COMP:11060"/>
        <dbReference type="Rhea" id="RHEA-COMP:11605"/>
        <dbReference type="ChEBI" id="CHEBI:15377"/>
        <dbReference type="ChEBI" id="CHEBI:30013"/>
        <dbReference type="ChEBI" id="CHEBI:43474"/>
        <dbReference type="ChEBI" id="CHEBI:61977"/>
        <dbReference type="EC" id="3.1.3.16"/>
    </reaction>
</comment>
<dbReference type="RefSeq" id="WP_071309815.1">
    <property type="nucleotide sequence ID" value="NZ_MLQR01000029.1"/>
</dbReference>
<organism evidence="11 12">
    <name type="scientific">Anaerobacillus alkalilacustris</name>
    <dbReference type="NCBI Taxonomy" id="393763"/>
    <lineage>
        <taxon>Bacteria</taxon>
        <taxon>Bacillati</taxon>
        <taxon>Bacillota</taxon>
        <taxon>Bacilli</taxon>
        <taxon>Bacillales</taxon>
        <taxon>Bacillaceae</taxon>
        <taxon>Anaerobacillus</taxon>
    </lineage>
</organism>
<evidence type="ECO:0000256" key="9">
    <source>
        <dbReference type="SAM" id="MobiDB-lite"/>
    </source>
</evidence>
<dbReference type="InterPro" id="IPR015655">
    <property type="entry name" value="PP2C"/>
</dbReference>